<comment type="caution">
    <text evidence="2">The sequence shown here is derived from an EMBL/GenBank/DDBJ whole genome shotgun (WGS) entry which is preliminary data.</text>
</comment>
<sequence>MTSPRLDPPARRRQSLGRGHGQPRLTWIHPPPAVVVTIAEPTLPLPLSPSTPLRAAAEAEVVAVLAWIYPLAPWTTLHRLDSPAATVNELTSPGPARCRCRHHHR</sequence>
<evidence type="ECO:0000256" key="1">
    <source>
        <dbReference type="SAM" id="MobiDB-lite"/>
    </source>
</evidence>
<dbReference type="Proteomes" id="UP000479710">
    <property type="component" value="Unassembled WGS sequence"/>
</dbReference>
<keyword evidence="3" id="KW-1185">Reference proteome</keyword>
<proteinExistence type="predicted"/>
<evidence type="ECO:0000313" key="3">
    <source>
        <dbReference type="Proteomes" id="UP000479710"/>
    </source>
</evidence>
<name>A0A6G1C7X7_9ORYZ</name>
<feature type="region of interest" description="Disordered" evidence="1">
    <location>
        <begin position="1"/>
        <end position="27"/>
    </location>
</feature>
<organism evidence="2 3">
    <name type="scientific">Oryza meyeriana var. granulata</name>
    <dbReference type="NCBI Taxonomy" id="110450"/>
    <lineage>
        <taxon>Eukaryota</taxon>
        <taxon>Viridiplantae</taxon>
        <taxon>Streptophyta</taxon>
        <taxon>Embryophyta</taxon>
        <taxon>Tracheophyta</taxon>
        <taxon>Spermatophyta</taxon>
        <taxon>Magnoliopsida</taxon>
        <taxon>Liliopsida</taxon>
        <taxon>Poales</taxon>
        <taxon>Poaceae</taxon>
        <taxon>BOP clade</taxon>
        <taxon>Oryzoideae</taxon>
        <taxon>Oryzeae</taxon>
        <taxon>Oryzinae</taxon>
        <taxon>Oryza</taxon>
        <taxon>Oryza meyeriana</taxon>
    </lineage>
</organism>
<dbReference type="EMBL" id="SPHZ02000010">
    <property type="protein sequence ID" value="KAF0895693.1"/>
    <property type="molecule type" value="Genomic_DNA"/>
</dbReference>
<reference evidence="2 3" key="1">
    <citation type="submission" date="2019-11" db="EMBL/GenBank/DDBJ databases">
        <title>Whole genome sequence of Oryza granulata.</title>
        <authorList>
            <person name="Li W."/>
        </authorList>
    </citation>
    <scope>NUCLEOTIDE SEQUENCE [LARGE SCALE GENOMIC DNA]</scope>
    <source>
        <strain evidence="3">cv. Menghai</strain>
        <tissue evidence="2">Leaf</tissue>
    </source>
</reference>
<dbReference type="AlphaFoldDB" id="A0A6G1C7X7"/>
<gene>
    <name evidence="2" type="ORF">E2562_014312</name>
</gene>
<accession>A0A6G1C7X7</accession>
<protein>
    <submittedName>
        <fullName evidence="2">Uncharacterized protein</fullName>
    </submittedName>
</protein>
<evidence type="ECO:0000313" key="2">
    <source>
        <dbReference type="EMBL" id="KAF0895693.1"/>
    </source>
</evidence>